<gene>
    <name evidence="1" type="ORF">HAX54_047548</name>
</gene>
<dbReference type="EMBL" id="JACEIK010000077">
    <property type="protein sequence ID" value="MCD7448936.1"/>
    <property type="molecule type" value="Genomic_DNA"/>
</dbReference>
<name>A0ABS8RQ41_DATST</name>
<proteinExistence type="predicted"/>
<protein>
    <submittedName>
        <fullName evidence="1">Uncharacterized protein</fullName>
    </submittedName>
</protein>
<comment type="caution">
    <text evidence="1">The sequence shown here is derived from an EMBL/GenBank/DDBJ whole genome shotgun (WGS) entry which is preliminary data.</text>
</comment>
<sequence length="63" mass="7104">NDLLGKSIEFEYLYARNRTVLSNIEADVVKEKAFLVDDYGECGILVRCPLPPANYSAVVNLRK</sequence>
<reference evidence="1 2" key="1">
    <citation type="journal article" date="2021" name="BMC Genomics">
        <title>Datura genome reveals duplications of psychoactive alkaloid biosynthetic genes and high mutation rate following tissue culture.</title>
        <authorList>
            <person name="Rajewski A."/>
            <person name="Carter-House D."/>
            <person name="Stajich J."/>
            <person name="Litt A."/>
        </authorList>
    </citation>
    <scope>NUCLEOTIDE SEQUENCE [LARGE SCALE GENOMIC DNA]</scope>
    <source>
        <strain evidence="1">AR-01</strain>
    </source>
</reference>
<accession>A0ABS8RQ41</accession>
<organism evidence="1 2">
    <name type="scientific">Datura stramonium</name>
    <name type="common">Jimsonweed</name>
    <name type="synonym">Common thornapple</name>
    <dbReference type="NCBI Taxonomy" id="4076"/>
    <lineage>
        <taxon>Eukaryota</taxon>
        <taxon>Viridiplantae</taxon>
        <taxon>Streptophyta</taxon>
        <taxon>Embryophyta</taxon>
        <taxon>Tracheophyta</taxon>
        <taxon>Spermatophyta</taxon>
        <taxon>Magnoliopsida</taxon>
        <taxon>eudicotyledons</taxon>
        <taxon>Gunneridae</taxon>
        <taxon>Pentapetalae</taxon>
        <taxon>asterids</taxon>
        <taxon>lamiids</taxon>
        <taxon>Solanales</taxon>
        <taxon>Solanaceae</taxon>
        <taxon>Solanoideae</taxon>
        <taxon>Datureae</taxon>
        <taxon>Datura</taxon>
    </lineage>
</organism>
<feature type="non-terminal residue" evidence="1">
    <location>
        <position position="1"/>
    </location>
</feature>
<evidence type="ECO:0000313" key="1">
    <source>
        <dbReference type="EMBL" id="MCD7448936.1"/>
    </source>
</evidence>
<dbReference type="Proteomes" id="UP000823775">
    <property type="component" value="Unassembled WGS sequence"/>
</dbReference>
<evidence type="ECO:0000313" key="2">
    <source>
        <dbReference type="Proteomes" id="UP000823775"/>
    </source>
</evidence>
<keyword evidence="2" id="KW-1185">Reference proteome</keyword>